<evidence type="ECO:0000256" key="10">
    <source>
        <dbReference type="SAM" id="Coils"/>
    </source>
</evidence>
<dbReference type="STRING" id="420404.SAMN05421793_10353"/>
<gene>
    <name evidence="12" type="ORF">SAMN05421793_10353</name>
</gene>
<dbReference type="Pfam" id="PF02463">
    <property type="entry name" value="SMC_N"/>
    <property type="match status" value="1"/>
</dbReference>
<dbReference type="GO" id="GO:0005524">
    <property type="term" value="F:ATP binding"/>
    <property type="evidence" value="ECO:0007669"/>
    <property type="project" value="UniProtKB-KW"/>
</dbReference>
<protein>
    <recommendedName>
        <fullName evidence="3 9">DNA repair protein RecN</fullName>
    </recommendedName>
    <alternativeName>
        <fullName evidence="8 9">Recombination protein N</fullName>
    </alternativeName>
</protein>
<evidence type="ECO:0000313" key="12">
    <source>
        <dbReference type="EMBL" id="SEH41590.1"/>
    </source>
</evidence>
<dbReference type="InterPro" id="IPR003395">
    <property type="entry name" value="RecF/RecN/SMC_N"/>
</dbReference>
<name>A0A1H6I5C5_9FLAO</name>
<evidence type="ECO:0000256" key="3">
    <source>
        <dbReference type="ARBA" id="ARBA00021315"/>
    </source>
</evidence>
<dbReference type="GO" id="GO:0006281">
    <property type="term" value="P:DNA repair"/>
    <property type="evidence" value="ECO:0007669"/>
    <property type="project" value="UniProtKB-KW"/>
</dbReference>
<comment type="similarity">
    <text evidence="2 9">Belongs to the RecN family.</text>
</comment>
<dbReference type="Gene3D" id="3.40.50.300">
    <property type="entry name" value="P-loop containing nucleotide triphosphate hydrolases"/>
    <property type="match status" value="2"/>
</dbReference>
<keyword evidence="4" id="KW-0547">Nucleotide-binding</keyword>
<comment type="function">
    <text evidence="1 9">May be involved in recombinational repair of damaged DNA.</text>
</comment>
<dbReference type="CDD" id="cd03241">
    <property type="entry name" value="ABC_RecN"/>
    <property type="match status" value="1"/>
</dbReference>
<evidence type="ECO:0000256" key="6">
    <source>
        <dbReference type="ARBA" id="ARBA00022840"/>
    </source>
</evidence>
<dbReference type="RefSeq" id="WP_089768069.1">
    <property type="nucleotide sequence ID" value="NZ_FNWX01000003.1"/>
</dbReference>
<evidence type="ECO:0000256" key="4">
    <source>
        <dbReference type="ARBA" id="ARBA00022741"/>
    </source>
</evidence>
<accession>A0A1H6I5C5</accession>
<dbReference type="AlphaFoldDB" id="A0A1H6I5C5"/>
<evidence type="ECO:0000256" key="9">
    <source>
        <dbReference type="PIRNR" id="PIRNR003128"/>
    </source>
</evidence>
<dbReference type="Proteomes" id="UP000198555">
    <property type="component" value="Unassembled WGS sequence"/>
</dbReference>
<dbReference type="GO" id="GO:0006310">
    <property type="term" value="P:DNA recombination"/>
    <property type="evidence" value="ECO:0007669"/>
    <property type="project" value="InterPro"/>
</dbReference>
<keyword evidence="5 9" id="KW-0227">DNA damage</keyword>
<sequence>MLSRIFIQNFALIDRLEIDLKTGLQVITGETGAGKSIILGALRLIMGERADAKSFAKADSKSIVETEFCIDDSFKSFFDNKDLDYEPQTIIRREIAPGGKSRAFINDVPVTLDILKELSSRLIDIHSQFETSDLFTESFQFGILDGLAKNSSLLSDYQTMFNEYLKAKKDIDQLKKIRSESNKESDYKNFLLTELEEANLDQIDFSDLQNQLSIQENADQISEQLSQSLSTLNAEEFGILPRLFDIRNKISKLSELSSDYEELSQRLETSYLEIKDINAELEEKAENLEINPTYLQQLLTSINRINALFLKHQTGDIQGLIAIREELAASQNSLEDVENLIDEKEKLISKAEIQLQNLSKKLTESRLKYSSDLENKAKEIFHKLGLEKATLKIDITDSTQFNTFGKNAIQILFQANSGFPLKPIQNAVSGGERSRVMLAIKKIMAENNALPTLILDEIDTGVSGRIAEEMGKLMQEMANDLQLIVITHLAQVAAKGNENYKVVKYDEKGITKTTIVTLSDEEKLNEIAQLISGSKITDAAISQAKELINH</sequence>
<keyword evidence="13" id="KW-1185">Reference proteome</keyword>
<organism evidence="12 13">
    <name type="scientific">Epilithonimonas hominis</name>
    <dbReference type="NCBI Taxonomy" id="420404"/>
    <lineage>
        <taxon>Bacteria</taxon>
        <taxon>Pseudomonadati</taxon>
        <taxon>Bacteroidota</taxon>
        <taxon>Flavobacteriia</taxon>
        <taxon>Flavobacteriales</taxon>
        <taxon>Weeksellaceae</taxon>
        <taxon>Chryseobacterium group</taxon>
        <taxon>Epilithonimonas</taxon>
    </lineage>
</organism>
<reference evidence="13" key="1">
    <citation type="submission" date="2016-10" db="EMBL/GenBank/DDBJ databases">
        <authorList>
            <person name="Varghese N."/>
            <person name="Submissions S."/>
        </authorList>
    </citation>
    <scope>NUCLEOTIDE SEQUENCE [LARGE SCALE GENOMIC DNA]</scope>
    <source>
        <strain evidence="13">DSM 19326</strain>
    </source>
</reference>
<keyword evidence="10" id="KW-0175">Coiled coil</keyword>
<keyword evidence="6" id="KW-0067">ATP-binding</keyword>
<dbReference type="SUPFAM" id="SSF52540">
    <property type="entry name" value="P-loop containing nucleoside triphosphate hydrolases"/>
    <property type="match status" value="2"/>
</dbReference>
<dbReference type="PANTHER" id="PTHR11059:SF0">
    <property type="entry name" value="DNA REPAIR PROTEIN RECN"/>
    <property type="match status" value="1"/>
</dbReference>
<feature type="coiled-coil region" evidence="10">
    <location>
        <begin position="320"/>
        <end position="368"/>
    </location>
</feature>
<dbReference type="PIRSF" id="PIRSF003128">
    <property type="entry name" value="RecN"/>
    <property type="match status" value="1"/>
</dbReference>
<evidence type="ECO:0000256" key="5">
    <source>
        <dbReference type="ARBA" id="ARBA00022763"/>
    </source>
</evidence>
<dbReference type="InterPro" id="IPR027417">
    <property type="entry name" value="P-loop_NTPase"/>
</dbReference>
<evidence type="ECO:0000256" key="1">
    <source>
        <dbReference type="ARBA" id="ARBA00003618"/>
    </source>
</evidence>
<dbReference type="EMBL" id="FNWX01000003">
    <property type="protein sequence ID" value="SEH41590.1"/>
    <property type="molecule type" value="Genomic_DNA"/>
</dbReference>
<feature type="coiled-coil region" evidence="10">
    <location>
        <begin position="246"/>
        <end position="291"/>
    </location>
</feature>
<keyword evidence="7 9" id="KW-0234">DNA repair</keyword>
<dbReference type="GO" id="GO:0009432">
    <property type="term" value="P:SOS response"/>
    <property type="evidence" value="ECO:0007669"/>
    <property type="project" value="TreeGrafter"/>
</dbReference>
<dbReference type="InterPro" id="IPR004604">
    <property type="entry name" value="DNA_recomb/repair_RecN"/>
</dbReference>
<feature type="domain" description="RecF/RecN/SMC N-terminal" evidence="11">
    <location>
        <begin position="1"/>
        <end position="507"/>
    </location>
</feature>
<evidence type="ECO:0000313" key="13">
    <source>
        <dbReference type="Proteomes" id="UP000198555"/>
    </source>
</evidence>
<dbReference type="PANTHER" id="PTHR11059">
    <property type="entry name" value="DNA REPAIR PROTEIN RECN"/>
    <property type="match status" value="1"/>
</dbReference>
<evidence type="ECO:0000259" key="11">
    <source>
        <dbReference type="Pfam" id="PF02463"/>
    </source>
</evidence>
<dbReference type="GO" id="GO:0043590">
    <property type="term" value="C:bacterial nucleoid"/>
    <property type="evidence" value="ECO:0007669"/>
    <property type="project" value="TreeGrafter"/>
</dbReference>
<evidence type="ECO:0000256" key="8">
    <source>
        <dbReference type="ARBA" id="ARBA00033408"/>
    </source>
</evidence>
<evidence type="ECO:0000256" key="2">
    <source>
        <dbReference type="ARBA" id="ARBA00009441"/>
    </source>
</evidence>
<evidence type="ECO:0000256" key="7">
    <source>
        <dbReference type="ARBA" id="ARBA00023204"/>
    </source>
</evidence>
<proteinExistence type="inferred from homology"/>